<sequence>MRHRISRRSSLITIGMLCANLAHAACPPRPIKLAHFEFGHAYHGGSGMEVDLVEEMKRRSGCAISGEVYPRARIWSELESGHLDMALTAIQSKERERYAWYVPYLQQKNYVLLREGVLTTIRNGQEFLQSPTLRFAAVRGYRHGAPYDDLIANLAKQGRLDLVPNSPRLFDMLRAGRVQAALAVPLVYRYELERRPIPGLRVVDWAPRDVPPRSGLMLSKASFTEQDAHFWRGIFEAMARDGTLLRIVQRYLPPDEAQAALLK</sequence>
<dbReference type="RefSeq" id="WP_320426002.1">
    <property type="nucleotide sequence ID" value="NZ_JAXCLA010000009.1"/>
</dbReference>
<evidence type="ECO:0000259" key="2">
    <source>
        <dbReference type="Pfam" id="PF00497"/>
    </source>
</evidence>
<evidence type="ECO:0000256" key="1">
    <source>
        <dbReference type="SAM" id="SignalP"/>
    </source>
</evidence>
<feature type="domain" description="Solute-binding protein family 3/N-terminal" evidence="2">
    <location>
        <begin position="41"/>
        <end position="252"/>
    </location>
</feature>
<dbReference type="Proteomes" id="UP001285263">
    <property type="component" value="Unassembled WGS sequence"/>
</dbReference>
<protein>
    <submittedName>
        <fullName evidence="3">Transporter substrate-binding domain-containing protein</fullName>
    </submittedName>
</protein>
<accession>A0ABU5DQQ6</accession>
<dbReference type="InterPro" id="IPR001638">
    <property type="entry name" value="Solute-binding_3/MltF_N"/>
</dbReference>
<comment type="caution">
    <text evidence="3">The sequence shown here is derived from an EMBL/GenBank/DDBJ whole genome shotgun (WGS) entry which is preliminary data.</text>
</comment>
<evidence type="ECO:0000313" key="4">
    <source>
        <dbReference type="Proteomes" id="UP001285263"/>
    </source>
</evidence>
<feature type="signal peptide" evidence="1">
    <location>
        <begin position="1"/>
        <end position="24"/>
    </location>
</feature>
<organism evidence="3 4">
    <name type="scientific">Roseateles agri</name>
    <dbReference type="NCBI Taxonomy" id="3098619"/>
    <lineage>
        <taxon>Bacteria</taxon>
        <taxon>Pseudomonadati</taxon>
        <taxon>Pseudomonadota</taxon>
        <taxon>Betaproteobacteria</taxon>
        <taxon>Burkholderiales</taxon>
        <taxon>Sphaerotilaceae</taxon>
        <taxon>Roseateles</taxon>
    </lineage>
</organism>
<name>A0ABU5DQQ6_9BURK</name>
<dbReference type="Gene3D" id="3.40.190.10">
    <property type="entry name" value="Periplasmic binding protein-like II"/>
    <property type="match status" value="2"/>
</dbReference>
<feature type="chain" id="PRO_5046393740" evidence="1">
    <location>
        <begin position="25"/>
        <end position="263"/>
    </location>
</feature>
<keyword evidence="4" id="KW-1185">Reference proteome</keyword>
<dbReference type="SUPFAM" id="SSF53850">
    <property type="entry name" value="Periplasmic binding protein-like II"/>
    <property type="match status" value="1"/>
</dbReference>
<keyword evidence="1" id="KW-0732">Signal</keyword>
<dbReference type="EMBL" id="JAXCLA010000009">
    <property type="protein sequence ID" value="MDY0748036.1"/>
    <property type="molecule type" value="Genomic_DNA"/>
</dbReference>
<proteinExistence type="predicted"/>
<gene>
    <name evidence="3" type="ORF">SNE35_26285</name>
</gene>
<evidence type="ECO:0000313" key="3">
    <source>
        <dbReference type="EMBL" id="MDY0748036.1"/>
    </source>
</evidence>
<reference evidence="3 4" key="1">
    <citation type="submission" date="2023-11" db="EMBL/GenBank/DDBJ databases">
        <title>Paucibacter sp. nov., isolated from fresh soil in Korea.</title>
        <authorList>
            <person name="Le N.T.T."/>
        </authorList>
    </citation>
    <scope>NUCLEOTIDE SEQUENCE [LARGE SCALE GENOMIC DNA]</scope>
    <source>
        <strain evidence="3 4">R3-3</strain>
    </source>
</reference>
<dbReference type="Pfam" id="PF00497">
    <property type="entry name" value="SBP_bac_3"/>
    <property type="match status" value="1"/>
</dbReference>